<dbReference type="EC" id="6.2.1.2" evidence="4"/>
<comment type="catalytic activity">
    <reaction evidence="6">
        <text>octanoate + ATP + CoA = octanoyl-CoA + AMP + diphosphate</text>
        <dbReference type="Rhea" id="RHEA:33631"/>
        <dbReference type="ChEBI" id="CHEBI:25646"/>
        <dbReference type="ChEBI" id="CHEBI:30616"/>
        <dbReference type="ChEBI" id="CHEBI:33019"/>
        <dbReference type="ChEBI" id="CHEBI:57287"/>
        <dbReference type="ChEBI" id="CHEBI:57386"/>
        <dbReference type="ChEBI" id="CHEBI:456215"/>
    </reaction>
</comment>
<evidence type="ECO:0000259" key="8">
    <source>
        <dbReference type="Pfam" id="PF00501"/>
    </source>
</evidence>
<name>A0ABR1AHI6_POLSC</name>
<dbReference type="InterPro" id="IPR020845">
    <property type="entry name" value="AMP-binding_CS"/>
</dbReference>
<evidence type="ECO:0000259" key="9">
    <source>
        <dbReference type="Pfam" id="PF13193"/>
    </source>
</evidence>
<feature type="domain" description="AMP-binding enzyme C-terminal" evidence="9">
    <location>
        <begin position="489"/>
        <end position="563"/>
    </location>
</feature>
<accession>A0ABR1AHI6</accession>
<dbReference type="Gene3D" id="3.40.50.12780">
    <property type="entry name" value="N-terminal domain of ligase-like"/>
    <property type="match status" value="1"/>
</dbReference>
<comment type="catalytic activity">
    <reaction evidence="7">
        <text>a medium-chain fatty acid + ATP + CoA = a medium-chain fatty acyl-CoA + AMP + diphosphate</text>
        <dbReference type="Rhea" id="RHEA:48340"/>
        <dbReference type="ChEBI" id="CHEBI:30616"/>
        <dbReference type="ChEBI" id="CHEBI:33019"/>
        <dbReference type="ChEBI" id="CHEBI:57287"/>
        <dbReference type="ChEBI" id="CHEBI:59558"/>
        <dbReference type="ChEBI" id="CHEBI:90546"/>
        <dbReference type="ChEBI" id="CHEBI:456215"/>
        <dbReference type="EC" id="6.2.1.2"/>
    </reaction>
</comment>
<evidence type="ECO:0000256" key="5">
    <source>
        <dbReference type="ARBA" id="ARBA00039638"/>
    </source>
</evidence>
<reference evidence="10 11" key="1">
    <citation type="submission" date="2023-09" db="EMBL/GenBank/DDBJ databases">
        <title>Genomes of two closely related lineages of the louse Polyplax serrata with different host specificities.</title>
        <authorList>
            <person name="Martinu J."/>
            <person name="Tarabai H."/>
            <person name="Stefka J."/>
            <person name="Hypsa V."/>
        </authorList>
    </citation>
    <scope>NUCLEOTIDE SEQUENCE [LARGE SCALE GENOMIC DNA]</scope>
    <source>
        <strain evidence="10">98ZLc_SE</strain>
    </source>
</reference>
<feature type="domain" description="AMP-dependent synthetase/ligase" evidence="8">
    <location>
        <begin position="47"/>
        <end position="437"/>
    </location>
</feature>
<dbReference type="InterPro" id="IPR025110">
    <property type="entry name" value="AMP-bd_C"/>
</dbReference>
<dbReference type="Gene3D" id="3.30.300.30">
    <property type="match status" value="1"/>
</dbReference>
<dbReference type="Pfam" id="PF13193">
    <property type="entry name" value="AMP-binding_C"/>
    <property type="match status" value="1"/>
</dbReference>
<dbReference type="InterPro" id="IPR045851">
    <property type="entry name" value="AMP-bd_C_sf"/>
</dbReference>
<comment type="function">
    <text evidence="3">Acyl-CoA synthases catalyze the initial reaction in fatty acid metabolism, by forming a thioester with CoA. Has some preference toward medium-chain substrates. Plays a role in adipocyte differentiation.</text>
</comment>
<protein>
    <recommendedName>
        <fullName evidence="5">Medium-chain acyl-CoA ligase ACSF2, mitochondrial</fullName>
        <ecNumber evidence="4">6.2.1.2</ecNumber>
    </recommendedName>
</protein>
<comment type="similarity">
    <text evidence="1">Belongs to the ATP-dependent AMP-binding enzyme family.</text>
</comment>
<organism evidence="10 11">
    <name type="scientific">Polyplax serrata</name>
    <name type="common">Common mouse louse</name>
    <dbReference type="NCBI Taxonomy" id="468196"/>
    <lineage>
        <taxon>Eukaryota</taxon>
        <taxon>Metazoa</taxon>
        <taxon>Ecdysozoa</taxon>
        <taxon>Arthropoda</taxon>
        <taxon>Hexapoda</taxon>
        <taxon>Insecta</taxon>
        <taxon>Pterygota</taxon>
        <taxon>Neoptera</taxon>
        <taxon>Paraneoptera</taxon>
        <taxon>Psocodea</taxon>
        <taxon>Troctomorpha</taxon>
        <taxon>Phthiraptera</taxon>
        <taxon>Anoplura</taxon>
        <taxon>Polyplacidae</taxon>
        <taxon>Polyplax</taxon>
    </lineage>
</organism>
<evidence type="ECO:0000256" key="2">
    <source>
        <dbReference type="ARBA" id="ARBA00022598"/>
    </source>
</evidence>
<evidence type="ECO:0000256" key="1">
    <source>
        <dbReference type="ARBA" id="ARBA00006432"/>
    </source>
</evidence>
<dbReference type="Pfam" id="PF00501">
    <property type="entry name" value="AMP-binding"/>
    <property type="match status" value="1"/>
</dbReference>
<dbReference type="SUPFAM" id="SSF56801">
    <property type="entry name" value="Acetyl-CoA synthetase-like"/>
    <property type="match status" value="1"/>
</dbReference>
<dbReference type="PANTHER" id="PTHR43201">
    <property type="entry name" value="ACYL-COA SYNTHETASE"/>
    <property type="match status" value="1"/>
</dbReference>
<keyword evidence="2" id="KW-0436">Ligase</keyword>
<dbReference type="InterPro" id="IPR000873">
    <property type="entry name" value="AMP-dep_synth/lig_dom"/>
</dbReference>
<evidence type="ECO:0000256" key="3">
    <source>
        <dbReference type="ARBA" id="ARBA00037247"/>
    </source>
</evidence>
<dbReference type="PANTHER" id="PTHR43201:SF5">
    <property type="entry name" value="MEDIUM-CHAIN ACYL-COA LIGASE ACSF2, MITOCHONDRIAL"/>
    <property type="match status" value="1"/>
</dbReference>
<gene>
    <name evidence="10" type="ORF">RUM44_006227</name>
</gene>
<dbReference type="InterPro" id="IPR042099">
    <property type="entry name" value="ANL_N_sf"/>
</dbReference>
<evidence type="ECO:0000256" key="6">
    <source>
        <dbReference type="ARBA" id="ARBA00047319"/>
    </source>
</evidence>
<dbReference type="EMBL" id="JAWJWF010000048">
    <property type="protein sequence ID" value="KAK6619828.1"/>
    <property type="molecule type" value="Genomic_DNA"/>
</dbReference>
<keyword evidence="11" id="KW-1185">Reference proteome</keyword>
<evidence type="ECO:0000313" key="10">
    <source>
        <dbReference type="EMBL" id="KAK6619828.1"/>
    </source>
</evidence>
<dbReference type="PROSITE" id="PS00455">
    <property type="entry name" value="AMP_BINDING"/>
    <property type="match status" value="1"/>
</dbReference>
<evidence type="ECO:0000313" key="11">
    <source>
        <dbReference type="Proteomes" id="UP001359485"/>
    </source>
</evidence>
<evidence type="ECO:0000256" key="7">
    <source>
        <dbReference type="ARBA" id="ARBA00048277"/>
    </source>
</evidence>
<dbReference type="Proteomes" id="UP001359485">
    <property type="component" value="Unassembled WGS sequence"/>
</dbReference>
<comment type="caution">
    <text evidence="10">The sequence shown here is derived from an EMBL/GenBank/DDBJ whole genome shotgun (WGS) entry which is preliminary data.</text>
</comment>
<sequence length="583" mass="64521">MASLSRHFTSLKLGVQLSIGKCQRFLTYKNIGAEWPLMYKTVGEVVDEAAEKYGDKTALICVDQNKKLSFVEVKQRSENLAAGMLSLGVTPGDRVGLWAPNSAEWYLASLAMAKAGIISVYLNPAYQADELKHCMQTVGCKMLLAAESFKSIKYNEILDAIDPKIAKSEPGRLESSVLPSLKTIVSISDKEYPGMIPLKVLESKNSGNARKIVKSVLGMFGPDDASNIQFTSGTTGSPKGAVLTHFNIVNNSFLVSRRQKLHTKNHIMCFMGPFFHTLGSVVATLSCLHDGMTLVIPAGAYSATKSAEAIVKEKCTVLLGTPTMYIDIMRVLAEKGLEPQDAEVAISGGAFAATSLFRDMLKKLKLKRISSVYGLTETGPISFMSKVDDTFEQQVGTVGYLMDHFEAMVVDENGKRVPWNTPGELWVRGHGVMKGYWNAEEKTKEAITPDRWFKTGDQFAISEDGYGRVVGRIKDMIIRGGENIYPADVEEFLSIHPDIVEVQVIGVPDERLGEKVCACIRRKVGSNLTEEELKKFCMGKIADFKIPEYVWFLNTFPRTSSGKVQKYILRNQAMAHFKLRENK</sequence>
<evidence type="ECO:0000256" key="4">
    <source>
        <dbReference type="ARBA" id="ARBA00039009"/>
    </source>
</evidence>
<proteinExistence type="inferred from homology"/>